<evidence type="ECO:0000256" key="3">
    <source>
        <dbReference type="ARBA" id="ARBA00023136"/>
    </source>
</evidence>
<feature type="transmembrane region" description="Helical" evidence="4">
    <location>
        <begin position="328"/>
        <end position="351"/>
    </location>
</feature>
<protein>
    <submittedName>
        <fullName evidence="6">MFS transporter</fullName>
    </submittedName>
</protein>
<dbReference type="PROSITE" id="PS50850">
    <property type="entry name" value="MFS"/>
    <property type="match status" value="1"/>
</dbReference>
<name>A0ABQ1IB85_9PROT</name>
<feature type="transmembrane region" description="Helical" evidence="4">
    <location>
        <begin position="363"/>
        <end position="383"/>
    </location>
</feature>
<dbReference type="RefSeq" id="WP_188575154.1">
    <property type="nucleotide sequence ID" value="NZ_BMDZ01000005.1"/>
</dbReference>
<comment type="caution">
    <text evidence="6">The sequence shown here is derived from an EMBL/GenBank/DDBJ whole genome shotgun (WGS) entry which is preliminary data.</text>
</comment>
<feature type="transmembrane region" description="Helical" evidence="4">
    <location>
        <begin position="114"/>
        <end position="142"/>
    </location>
</feature>
<dbReference type="InterPro" id="IPR020846">
    <property type="entry name" value="MFS_dom"/>
</dbReference>
<dbReference type="InterPro" id="IPR050327">
    <property type="entry name" value="Proton-linked_MCT"/>
</dbReference>
<evidence type="ECO:0000256" key="1">
    <source>
        <dbReference type="ARBA" id="ARBA00022692"/>
    </source>
</evidence>
<evidence type="ECO:0000259" key="5">
    <source>
        <dbReference type="PROSITE" id="PS50850"/>
    </source>
</evidence>
<sequence length="428" mass="43388">MSATQRPAADPSSTPGFGLAARTVVLIGFLSLGLAFSTRAALGLAMPVWEQAEGWSRASVSDVAALALVVMAVLAPTAGMLADSHGPRRLLTAGLVMVAAACGLVAIADNTMMLMLAFSVVGGIGFGAVATHVVATAVALMVPAERRGLATGIATAGATAGQLALVPVLSMWMTPDDWRTGFMGLGLAALAAAVAALVLLPRARAMAASRAASRDGSAQPAAEPLGRRLAVLATSPVFHALFWSFVICGVTTAGAIETHLMPYAALCGFPALPSATAYGVLCAINLIGMIGAGHLGDRMDRGRLLAVIYAGRAVALVLLVFVGDTYALLLIFAVLFGLFDYSTVAPTAGLVADRLGLHRMGLAMGLLSAGHSLGAALGAWAGGRIFALTGDYLGLWYGGAALSGVAVLIVLTLAAPRGRDMRSRPAMA</sequence>
<dbReference type="InterPro" id="IPR011701">
    <property type="entry name" value="MFS"/>
</dbReference>
<feature type="transmembrane region" description="Helical" evidence="4">
    <location>
        <begin position="276"/>
        <end position="292"/>
    </location>
</feature>
<dbReference type="Proteomes" id="UP000603352">
    <property type="component" value="Unassembled WGS sequence"/>
</dbReference>
<evidence type="ECO:0000256" key="2">
    <source>
        <dbReference type="ARBA" id="ARBA00022989"/>
    </source>
</evidence>
<feature type="transmembrane region" description="Helical" evidence="4">
    <location>
        <begin position="89"/>
        <end position="108"/>
    </location>
</feature>
<proteinExistence type="predicted"/>
<dbReference type="Pfam" id="PF07690">
    <property type="entry name" value="MFS_1"/>
    <property type="match status" value="1"/>
</dbReference>
<dbReference type="SUPFAM" id="SSF103473">
    <property type="entry name" value="MFS general substrate transporter"/>
    <property type="match status" value="1"/>
</dbReference>
<keyword evidence="3 4" id="KW-0472">Membrane</keyword>
<accession>A0ABQ1IB85</accession>
<feature type="domain" description="Major facilitator superfamily (MFS) profile" evidence="5">
    <location>
        <begin position="21"/>
        <end position="418"/>
    </location>
</feature>
<evidence type="ECO:0000313" key="7">
    <source>
        <dbReference type="Proteomes" id="UP000603352"/>
    </source>
</evidence>
<organism evidence="6 7">
    <name type="scientific">Tistrella bauzanensis</name>
    <dbReference type="NCBI Taxonomy" id="657419"/>
    <lineage>
        <taxon>Bacteria</taxon>
        <taxon>Pseudomonadati</taxon>
        <taxon>Pseudomonadota</taxon>
        <taxon>Alphaproteobacteria</taxon>
        <taxon>Geminicoccales</taxon>
        <taxon>Geminicoccaceae</taxon>
        <taxon>Tistrella</taxon>
    </lineage>
</organism>
<feature type="transmembrane region" description="Helical" evidence="4">
    <location>
        <begin position="181"/>
        <end position="200"/>
    </location>
</feature>
<feature type="transmembrane region" description="Helical" evidence="4">
    <location>
        <begin position="237"/>
        <end position="256"/>
    </location>
</feature>
<keyword evidence="1 4" id="KW-0812">Transmembrane</keyword>
<dbReference type="EMBL" id="BMDZ01000005">
    <property type="protein sequence ID" value="GGB29141.1"/>
    <property type="molecule type" value="Genomic_DNA"/>
</dbReference>
<feature type="transmembrane region" description="Helical" evidence="4">
    <location>
        <begin position="63"/>
        <end position="82"/>
    </location>
</feature>
<evidence type="ECO:0000256" key="4">
    <source>
        <dbReference type="SAM" id="Phobius"/>
    </source>
</evidence>
<dbReference type="PANTHER" id="PTHR11360">
    <property type="entry name" value="MONOCARBOXYLATE TRANSPORTER"/>
    <property type="match status" value="1"/>
</dbReference>
<feature type="transmembrane region" description="Helical" evidence="4">
    <location>
        <begin position="149"/>
        <end position="169"/>
    </location>
</feature>
<gene>
    <name evidence="6" type="ORF">GCM10011505_08120</name>
</gene>
<evidence type="ECO:0000313" key="6">
    <source>
        <dbReference type="EMBL" id="GGB29141.1"/>
    </source>
</evidence>
<keyword evidence="2 4" id="KW-1133">Transmembrane helix</keyword>
<dbReference type="InterPro" id="IPR036259">
    <property type="entry name" value="MFS_trans_sf"/>
</dbReference>
<dbReference type="PANTHER" id="PTHR11360:SF284">
    <property type="entry name" value="EG:103B4.3 PROTEIN-RELATED"/>
    <property type="match status" value="1"/>
</dbReference>
<feature type="transmembrane region" description="Helical" evidence="4">
    <location>
        <begin position="395"/>
        <end position="415"/>
    </location>
</feature>
<feature type="transmembrane region" description="Helical" evidence="4">
    <location>
        <begin position="20"/>
        <end position="43"/>
    </location>
</feature>
<dbReference type="Gene3D" id="1.20.1250.20">
    <property type="entry name" value="MFS general substrate transporter like domains"/>
    <property type="match status" value="2"/>
</dbReference>
<reference evidence="7" key="1">
    <citation type="journal article" date="2019" name="Int. J. Syst. Evol. Microbiol.">
        <title>The Global Catalogue of Microorganisms (GCM) 10K type strain sequencing project: providing services to taxonomists for standard genome sequencing and annotation.</title>
        <authorList>
            <consortium name="The Broad Institute Genomics Platform"/>
            <consortium name="The Broad Institute Genome Sequencing Center for Infectious Disease"/>
            <person name="Wu L."/>
            <person name="Ma J."/>
        </authorList>
    </citation>
    <scope>NUCLEOTIDE SEQUENCE [LARGE SCALE GENOMIC DNA]</scope>
    <source>
        <strain evidence="7">CGMCC 1.10188</strain>
    </source>
</reference>
<keyword evidence="7" id="KW-1185">Reference proteome</keyword>